<gene>
    <name evidence="1" type="ORF">FJZ47_13975</name>
</gene>
<evidence type="ECO:0000313" key="1">
    <source>
        <dbReference type="EMBL" id="MBM3224894.1"/>
    </source>
</evidence>
<protein>
    <submittedName>
        <fullName evidence="1">Uncharacterized protein</fullName>
    </submittedName>
</protein>
<comment type="caution">
    <text evidence="1">The sequence shown here is derived from an EMBL/GenBank/DDBJ whole genome shotgun (WGS) entry which is preliminary data.</text>
</comment>
<reference evidence="1" key="1">
    <citation type="submission" date="2019-03" db="EMBL/GenBank/DDBJ databases">
        <title>Lake Tanganyika Metagenome-Assembled Genomes (MAGs).</title>
        <authorList>
            <person name="Tran P."/>
        </authorList>
    </citation>
    <scope>NUCLEOTIDE SEQUENCE</scope>
    <source>
        <strain evidence="1">K_DeepCast_65m_m2_066</strain>
    </source>
</reference>
<dbReference type="Proteomes" id="UP000712673">
    <property type="component" value="Unassembled WGS sequence"/>
</dbReference>
<proteinExistence type="predicted"/>
<evidence type="ECO:0000313" key="2">
    <source>
        <dbReference type="Proteomes" id="UP000712673"/>
    </source>
</evidence>
<organism evidence="1 2">
    <name type="scientific">Tectimicrobiota bacterium</name>
    <dbReference type="NCBI Taxonomy" id="2528274"/>
    <lineage>
        <taxon>Bacteria</taxon>
        <taxon>Pseudomonadati</taxon>
        <taxon>Nitrospinota/Tectimicrobiota group</taxon>
        <taxon>Candidatus Tectimicrobiota</taxon>
    </lineage>
</organism>
<sequence length="78" mass="9018">MSALKAYDEVIEFIAAIDPDKVLAFRPSEATRQRVADLIDREKTTGLSSEEKAELDHYMWLEHVMRMAKIRARQLLQA</sequence>
<dbReference type="AlphaFoldDB" id="A0A938B3B9"/>
<name>A0A938B3B9_UNCTE</name>
<accession>A0A938B3B9</accession>
<dbReference type="EMBL" id="VGLS01000431">
    <property type="protein sequence ID" value="MBM3224894.1"/>
    <property type="molecule type" value="Genomic_DNA"/>
</dbReference>